<dbReference type="PROSITE" id="PS50293">
    <property type="entry name" value="TPR_REGION"/>
    <property type="match status" value="1"/>
</dbReference>
<evidence type="ECO:0008006" key="4">
    <source>
        <dbReference type="Google" id="ProtNLM"/>
    </source>
</evidence>
<dbReference type="SMART" id="SM00028">
    <property type="entry name" value="TPR"/>
    <property type="match status" value="6"/>
</dbReference>
<dbReference type="EMBL" id="BAAAFH010000003">
    <property type="protein sequence ID" value="GAA0874230.1"/>
    <property type="molecule type" value="Genomic_DNA"/>
</dbReference>
<evidence type="ECO:0000313" key="2">
    <source>
        <dbReference type="EMBL" id="GAA0874230.1"/>
    </source>
</evidence>
<dbReference type="InterPro" id="IPR011990">
    <property type="entry name" value="TPR-like_helical_dom_sf"/>
</dbReference>
<protein>
    <recommendedName>
        <fullName evidence="4">Tetratricopeptide repeat protein</fullName>
    </recommendedName>
</protein>
<feature type="repeat" description="TPR" evidence="1">
    <location>
        <begin position="163"/>
        <end position="196"/>
    </location>
</feature>
<evidence type="ECO:0000313" key="3">
    <source>
        <dbReference type="Proteomes" id="UP001501126"/>
    </source>
</evidence>
<dbReference type="Gene3D" id="1.25.40.10">
    <property type="entry name" value="Tetratricopeptide repeat domain"/>
    <property type="match status" value="4"/>
</dbReference>
<proteinExistence type="predicted"/>
<comment type="caution">
    <text evidence="2">The sequence shown here is derived from an EMBL/GenBank/DDBJ whole genome shotgun (WGS) entry which is preliminary data.</text>
</comment>
<name>A0ABN1MLX0_9FLAO</name>
<dbReference type="PANTHER" id="PTHR12558">
    <property type="entry name" value="CELL DIVISION CYCLE 16,23,27"/>
    <property type="match status" value="1"/>
</dbReference>
<dbReference type="PROSITE" id="PS50005">
    <property type="entry name" value="TPR"/>
    <property type="match status" value="2"/>
</dbReference>
<evidence type="ECO:0000256" key="1">
    <source>
        <dbReference type="PROSITE-ProRule" id="PRU00339"/>
    </source>
</evidence>
<dbReference type="Pfam" id="PF13432">
    <property type="entry name" value="TPR_16"/>
    <property type="match status" value="1"/>
</dbReference>
<dbReference type="Pfam" id="PF00515">
    <property type="entry name" value="TPR_1"/>
    <property type="match status" value="1"/>
</dbReference>
<dbReference type="SUPFAM" id="SSF48452">
    <property type="entry name" value="TPR-like"/>
    <property type="match status" value="2"/>
</dbReference>
<dbReference type="RefSeq" id="WP_343785073.1">
    <property type="nucleotide sequence ID" value="NZ_BAAAFH010000003.1"/>
</dbReference>
<reference evidence="2 3" key="1">
    <citation type="journal article" date="2019" name="Int. J. Syst. Evol. Microbiol.">
        <title>The Global Catalogue of Microorganisms (GCM) 10K type strain sequencing project: providing services to taxonomists for standard genome sequencing and annotation.</title>
        <authorList>
            <consortium name="The Broad Institute Genomics Platform"/>
            <consortium name="The Broad Institute Genome Sequencing Center for Infectious Disease"/>
            <person name="Wu L."/>
            <person name="Ma J."/>
        </authorList>
    </citation>
    <scope>NUCLEOTIDE SEQUENCE [LARGE SCALE GENOMIC DNA]</scope>
    <source>
        <strain evidence="2 3">JCM 16083</strain>
    </source>
</reference>
<organism evidence="2 3">
    <name type="scientific">Wandonia haliotis</name>
    <dbReference type="NCBI Taxonomy" id="574963"/>
    <lineage>
        <taxon>Bacteria</taxon>
        <taxon>Pseudomonadati</taxon>
        <taxon>Bacteroidota</taxon>
        <taxon>Flavobacteriia</taxon>
        <taxon>Flavobacteriales</taxon>
        <taxon>Crocinitomicaceae</taxon>
        <taxon>Wandonia</taxon>
    </lineage>
</organism>
<gene>
    <name evidence="2" type="ORF">GCM10009118_06380</name>
</gene>
<accession>A0ABN1MLX0</accession>
<dbReference type="PANTHER" id="PTHR12558:SF13">
    <property type="entry name" value="CELL DIVISION CYCLE PROTEIN 27 HOMOLOG"/>
    <property type="match status" value="1"/>
</dbReference>
<keyword evidence="1" id="KW-0802">TPR repeat</keyword>
<dbReference type="InterPro" id="IPR019734">
    <property type="entry name" value="TPR_rpt"/>
</dbReference>
<dbReference type="Proteomes" id="UP001501126">
    <property type="component" value="Unassembled WGS sequence"/>
</dbReference>
<keyword evidence="3" id="KW-1185">Reference proteome</keyword>
<feature type="repeat" description="TPR" evidence="1">
    <location>
        <begin position="299"/>
        <end position="332"/>
    </location>
</feature>
<sequence length="345" mass="40022">MKITISLVFTLFLIVSCDETKNKPEEKEEGKETVTVVEETVDHEKKLADLERQLASDPDNSKLLTERALLLMRINRLDEGFSDMSKAFRLDSLDLDVRKAHGDYMLAMTRVLAARKDYNYVIENDPSNAQAYLGMARTYAIEDYYEKAFEFADEALKRDKFLRDAYELKGLMFRAQNKTELAISSYQTAVEMDPDFYSGFIALGNLFEQKNDPIAYEYYKAAHEIDTAGLEALHGMALFLQYHNGETEAKDLYRKILEYDSTYFIAYYNQGWIKLVLENEMDSATYFFERTLEIVPNYADAWYNLGLSQVEKNNRNKAIECFKNVLKINPEYKGAQEQINDLLKL</sequence>
<dbReference type="PROSITE" id="PS51257">
    <property type="entry name" value="PROKAR_LIPOPROTEIN"/>
    <property type="match status" value="1"/>
</dbReference>
<dbReference type="Pfam" id="PF13414">
    <property type="entry name" value="TPR_11"/>
    <property type="match status" value="1"/>
</dbReference>